<dbReference type="Proteomes" id="UP001278766">
    <property type="component" value="Unassembled WGS sequence"/>
</dbReference>
<dbReference type="GeneID" id="87840864"/>
<dbReference type="Pfam" id="PF10056">
    <property type="entry name" value="DUF2293"/>
    <property type="match status" value="1"/>
</dbReference>
<name>A0AAE0LSX3_9PEZI</name>
<comment type="caution">
    <text evidence="3">The sequence shown here is derived from an EMBL/GenBank/DDBJ whole genome shotgun (WGS) entry which is preliminary data.</text>
</comment>
<proteinExistence type="predicted"/>
<feature type="domain" description="DUF2293" evidence="2">
    <location>
        <begin position="97"/>
        <end position="181"/>
    </location>
</feature>
<protein>
    <recommendedName>
        <fullName evidence="2">DUF2293 domain-containing protein</fullName>
    </recommendedName>
</protein>
<evidence type="ECO:0000313" key="3">
    <source>
        <dbReference type="EMBL" id="KAK3296327.1"/>
    </source>
</evidence>
<dbReference type="PANTHER" id="PTHR38113:SF2">
    <property type="entry name" value="DUF2293 DOMAIN-CONTAINING PROTEIN"/>
    <property type="match status" value="1"/>
</dbReference>
<organism evidence="3 4">
    <name type="scientific">Chaetomium fimeti</name>
    <dbReference type="NCBI Taxonomy" id="1854472"/>
    <lineage>
        <taxon>Eukaryota</taxon>
        <taxon>Fungi</taxon>
        <taxon>Dikarya</taxon>
        <taxon>Ascomycota</taxon>
        <taxon>Pezizomycotina</taxon>
        <taxon>Sordariomycetes</taxon>
        <taxon>Sordariomycetidae</taxon>
        <taxon>Sordariales</taxon>
        <taxon>Chaetomiaceae</taxon>
        <taxon>Chaetomium</taxon>
    </lineage>
</organism>
<dbReference type="AlphaFoldDB" id="A0AAE0LSX3"/>
<dbReference type="PANTHER" id="PTHR38113">
    <property type="match status" value="1"/>
</dbReference>
<dbReference type="EMBL" id="JAUEPN010000004">
    <property type="protein sequence ID" value="KAK3296327.1"/>
    <property type="molecule type" value="Genomic_DNA"/>
</dbReference>
<gene>
    <name evidence="3" type="ORF">B0H64DRAFT_397928</name>
</gene>
<reference evidence="3" key="2">
    <citation type="submission" date="2023-06" db="EMBL/GenBank/DDBJ databases">
        <authorList>
            <consortium name="Lawrence Berkeley National Laboratory"/>
            <person name="Haridas S."/>
            <person name="Hensen N."/>
            <person name="Bonometti L."/>
            <person name="Westerberg I."/>
            <person name="Brannstrom I.O."/>
            <person name="Guillou S."/>
            <person name="Cros-Aarteil S."/>
            <person name="Calhoun S."/>
            <person name="Kuo A."/>
            <person name="Mondo S."/>
            <person name="Pangilinan J."/>
            <person name="Riley R."/>
            <person name="Labutti K."/>
            <person name="Andreopoulos B."/>
            <person name="Lipzen A."/>
            <person name="Chen C."/>
            <person name="Yanf M."/>
            <person name="Daum C."/>
            <person name="Ng V."/>
            <person name="Clum A."/>
            <person name="Steindorff A."/>
            <person name="Ohm R."/>
            <person name="Martin F."/>
            <person name="Silar P."/>
            <person name="Natvig D."/>
            <person name="Lalanne C."/>
            <person name="Gautier V."/>
            <person name="Ament-Velasquez S.L."/>
            <person name="Kruys A."/>
            <person name="Hutchinson M.I."/>
            <person name="Powell A.J."/>
            <person name="Barry K."/>
            <person name="Miller A.N."/>
            <person name="Grigoriev I.V."/>
            <person name="Debuchy R."/>
            <person name="Gladieux P."/>
            <person name="Thoren M.H."/>
            <person name="Johannesson H."/>
        </authorList>
    </citation>
    <scope>NUCLEOTIDE SEQUENCE</scope>
    <source>
        <strain evidence="3">CBS 168.71</strain>
    </source>
</reference>
<dbReference type="RefSeq" id="XP_062659841.1">
    <property type="nucleotide sequence ID" value="XM_062803916.1"/>
</dbReference>
<evidence type="ECO:0000259" key="2">
    <source>
        <dbReference type="Pfam" id="PF10056"/>
    </source>
</evidence>
<reference evidence="3" key="1">
    <citation type="journal article" date="2023" name="Mol. Phylogenet. Evol.">
        <title>Genome-scale phylogeny and comparative genomics of the fungal order Sordariales.</title>
        <authorList>
            <person name="Hensen N."/>
            <person name="Bonometti L."/>
            <person name="Westerberg I."/>
            <person name="Brannstrom I.O."/>
            <person name="Guillou S."/>
            <person name="Cros-Aarteil S."/>
            <person name="Calhoun S."/>
            <person name="Haridas S."/>
            <person name="Kuo A."/>
            <person name="Mondo S."/>
            <person name="Pangilinan J."/>
            <person name="Riley R."/>
            <person name="LaButti K."/>
            <person name="Andreopoulos B."/>
            <person name="Lipzen A."/>
            <person name="Chen C."/>
            <person name="Yan M."/>
            <person name="Daum C."/>
            <person name="Ng V."/>
            <person name="Clum A."/>
            <person name="Steindorff A."/>
            <person name="Ohm R.A."/>
            <person name="Martin F."/>
            <person name="Silar P."/>
            <person name="Natvig D.O."/>
            <person name="Lalanne C."/>
            <person name="Gautier V."/>
            <person name="Ament-Velasquez S.L."/>
            <person name="Kruys A."/>
            <person name="Hutchinson M.I."/>
            <person name="Powell A.J."/>
            <person name="Barry K."/>
            <person name="Miller A.N."/>
            <person name="Grigoriev I.V."/>
            <person name="Debuchy R."/>
            <person name="Gladieux P."/>
            <person name="Hiltunen Thoren M."/>
            <person name="Johannesson H."/>
        </authorList>
    </citation>
    <scope>NUCLEOTIDE SEQUENCE</scope>
    <source>
        <strain evidence="3">CBS 168.71</strain>
    </source>
</reference>
<feature type="region of interest" description="Disordered" evidence="1">
    <location>
        <begin position="287"/>
        <end position="308"/>
    </location>
</feature>
<evidence type="ECO:0000313" key="4">
    <source>
        <dbReference type="Proteomes" id="UP001278766"/>
    </source>
</evidence>
<sequence>MAGDQEEPEVLAHEPMPKGYRFVPKGNVYITKNCRKKTHEAERTLYVVVNKKGKPTGLRCPAYIHNAVMSENKATAAQRAEAVQKRDAVIEENFEEAIVKLFPEIPKSEVPQILKHSLKKHSRRVGRTGTVALQDRVKLAVRAHIRHVHTEYDELLKHGASRPTAREKIWDRLNEVARQWGGRPLKLAVTGPVKDRPTKKGRMAIASGKKTKGSAEVKKAMVDTARMATRRRSREALGLSPPAIPTALQANLTHTGLRARTRGTASEVVMLGAGDDLVVEDLDMNTGDSFFTSGEETSDYNSDGSEWS</sequence>
<evidence type="ECO:0000256" key="1">
    <source>
        <dbReference type="SAM" id="MobiDB-lite"/>
    </source>
</evidence>
<dbReference type="InterPro" id="IPR018744">
    <property type="entry name" value="DUF2293"/>
</dbReference>
<keyword evidence="4" id="KW-1185">Reference proteome</keyword>
<accession>A0AAE0LSX3</accession>